<evidence type="ECO:0008006" key="3">
    <source>
        <dbReference type="Google" id="ProtNLM"/>
    </source>
</evidence>
<dbReference type="Proteomes" id="UP001596296">
    <property type="component" value="Unassembled WGS sequence"/>
</dbReference>
<accession>A0ABD5UV37</accession>
<evidence type="ECO:0000313" key="1">
    <source>
        <dbReference type="EMBL" id="MFC6893236.1"/>
    </source>
</evidence>
<protein>
    <recommendedName>
        <fullName evidence="3">DUF1918 domain-containing protein</fullName>
    </recommendedName>
</protein>
<dbReference type="RefSeq" id="WP_379744577.1">
    <property type="nucleotide sequence ID" value="NZ_JBHSVN010000001.1"/>
</dbReference>
<dbReference type="AlphaFoldDB" id="A0ABD5UV37"/>
<sequence>MSTEAPTSMRYFGRTRVDVTEYAAGRIPERIEENTVPGTEVYLERRGGRTYLVTDAR</sequence>
<evidence type="ECO:0000313" key="2">
    <source>
        <dbReference type="Proteomes" id="UP001596296"/>
    </source>
</evidence>
<organism evidence="1 2">
    <name type="scientific">Halopenitus salinus</name>
    <dbReference type="NCBI Taxonomy" id="1198295"/>
    <lineage>
        <taxon>Archaea</taxon>
        <taxon>Methanobacteriati</taxon>
        <taxon>Methanobacteriota</taxon>
        <taxon>Stenosarchaea group</taxon>
        <taxon>Halobacteria</taxon>
        <taxon>Halobacteriales</taxon>
        <taxon>Haloferacaceae</taxon>
        <taxon>Halopenitus</taxon>
    </lineage>
</organism>
<proteinExistence type="predicted"/>
<keyword evidence="2" id="KW-1185">Reference proteome</keyword>
<comment type="caution">
    <text evidence="1">The sequence shown here is derived from an EMBL/GenBank/DDBJ whole genome shotgun (WGS) entry which is preliminary data.</text>
</comment>
<gene>
    <name evidence="1" type="ORF">ACFQE9_11570</name>
</gene>
<name>A0ABD5UV37_9EURY</name>
<dbReference type="EMBL" id="JBHSXL010000009">
    <property type="protein sequence ID" value="MFC6893236.1"/>
    <property type="molecule type" value="Genomic_DNA"/>
</dbReference>
<reference evidence="1 2" key="1">
    <citation type="journal article" date="2019" name="Int. J. Syst. Evol. Microbiol.">
        <title>The Global Catalogue of Microorganisms (GCM) 10K type strain sequencing project: providing services to taxonomists for standard genome sequencing and annotation.</title>
        <authorList>
            <consortium name="The Broad Institute Genomics Platform"/>
            <consortium name="The Broad Institute Genome Sequencing Center for Infectious Disease"/>
            <person name="Wu L."/>
            <person name="Ma J."/>
        </authorList>
    </citation>
    <scope>NUCLEOTIDE SEQUENCE [LARGE SCALE GENOMIC DNA]</scope>
    <source>
        <strain evidence="1 2">SKJ47</strain>
    </source>
</reference>